<proteinExistence type="predicted"/>
<accession>A0A0F7HFG7</accession>
<dbReference type="InterPro" id="IPR041638">
    <property type="entry name" value="BaeRF_family11"/>
</dbReference>
<sequence length="367" mass="41222">MLYVDIPSREEYCYLTDIRADACISIYIQTSPLHQQLEASKIQLGNFIKEALLLVNDSGVDKRRIALLEEELYSVLEDESFWDLHARSLAVFATPDSIRTYRLANELSNRLEVGDRFYLKPLLRALTFPHSAYILALSENQTRLIEFFADAPAEEMKVPNMPARLKDAMGDAALNDRHHGAVHHKVRLAQYTRKIDQALRPLFARHESPLILVGTEPLVSIYRLTNSLPNLTEEALFKNAEHLGTSELVSLVRPLMDNYYQAQLNALASRFETRSGERRVTQDLSDAARAASFGAIDLLLVNLDSTQSGTIDEQGLITFSGSNNENTYSLVDEIAKRAMVSGARIFAVRSEDLPPGADLNAILRYPL</sequence>
<evidence type="ECO:0000313" key="1">
    <source>
        <dbReference type="EMBL" id="VTR50491.1"/>
    </source>
</evidence>
<organism evidence="1">
    <name type="scientific">Serratia fonticola</name>
    <dbReference type="NCBI Taxonomy" id="47917"/>
    <lineage>
        <taxon>Bacteria</taxon>
        <taxon>Pseudomonadati</taxon>
        <taxon>Pseudomonadota</taxon>
        <taxon>Gammaproteobacteria</taxon>
        <taxon>Enterobacterales</taxon>
        <taxon>Yersiniaceae</taxon>
        <taxon>Serratia</taxon>
    </lineage>
</organism>
<dbReference type="KEGG" id="sfw:WN53_21185"/>
<dbReference type="Pfam" id="PF18855">
    <property type="entry name" value="baeRF_family11"/>
    <property type="match status" value="1"/>
</dbReference>
<reference evidence="1" key="1">
    <citation type="submission" date="2019-05" db="EMBL/GenBank/DDBJ databases">
        <authorList>
            <consortium name="Pathogen Informatics"/>
        </authorList>
    </citation>
    <scope>NUCLEOTIDE SEQUENCE [LARGE SCALE GENOMIC DNA]</scope>
    <source>
        <strain evidence="1">NCTC12965</strain>
    </source>
</reference>
<dbReference type="STRING" id="47917.AV650_05395"/>
<dbReference type="GeneID" id="30322697"/>
<name>A0A0F7HFG7_SERFO</name>
<dbReference type="RefSeq" id="WP_024487064.1">
    <property type="nucleotide sequence ID" value="NZ_CAMITP010000013.1"/>
</dbReference>
<protein>
    <submittedName>
        <fullName evidence="1">Uncharacterized protein</fullName>
    </submittedName>
</protein>
<dbReference type="EMBL" id="CABEEZ010000122">
    <property type="protein sequence ID" value="VTR50491.1"/>
    <property type="molecule type" value="Genomic_DNA"/>
</dbReference>
<gene>
    <name evidence="1" type="ORF">NCTC12965_05987</name>
</gene>
<dbReference type="AlphaFoldDB" id="A0A0F7HFG7"/>